<sequence length="220" mass="25083">MELKLGPITRSKHPWMKKLKTSNRNEDNGMVAYMEKALKNKFEEFEGQGKASKFSISQLTRIIQGNNLMVKMAKYGRKGTLPQMVPLPLLLRAMLGKFRFLMSMEGQLLTQFHQEGTNDPTRMNLNETLRSMQQSIEGLTRQFHSAATDVEELKGDKNSTLVEQRVGDNFEGINSPHHQRPYGNTSAKGYHDMLAHNPYPFHEVGFQERPQTRGGRSGVM</sequence>
<dbReference type="Proteomes" id="UP001060085">
    <property type="component" value="Linkage Group LG06"/>
</dbReference>
<dbReference type="EMBL" id="CM044706">
    <property type="protein sequence ID" value="KAI5658095.1"/>
    <property type="molecule type" value="Genomic_DNA"/>
</dbReference>
<evidence type="ECO:0000313" key="2">
    <source>
        <dbReference type="Proteomes" id="UP001060085"/>
    </source>
</evidence>
<comment type="caution">
    <text evidence="1">The sequence shown here is derived from an EMBL/GenBank/DDBJ whole genome shotgun (WGS) entry which is preliminary data.</text>
</comment>
<proteinExistence type="predicted"/>
<reference evidence="2" key="1">
    <citation type="journal article" date="2023" name="Nat. Plants">
        <title>Single-cell RNA sequencing provides a high-resolution roadmap for understanding the multicellular compartmentation of specialized metabolism.</title>
        <authorList>
            <person name="Sun S."/>
            <person name="Shen X."/>
            <person name="Li Y."/>
            <person name="Li Y."/>
            <person name="Wang S."/>
            <person name="Li R."/>
            <person name="Zhang H."/>
            <person name="Shen G."/>
            <person name="Guo B."/>
            <person name="Wei J."/>
            <person name="Xu J."/>
            <person name="St-Pierre B."/>
            <person name="Chen S."/>
            <person name="Sun C."/>
        </authorList>
    </citation>
    <scope>NUCLEOTIDE SEQUENCE [LARGE SCALE GENOMIC DNA]</scope>
</reference>
<evidence type="ECO:0000313" key="1">
    <source>
        <dbReference type="EMBL" id="KAI5658095.1"/>
    </source>
</evidence>
<gene>
    <name evidence="1" type="ORF">M9H77_26888</name>
</gene>
<name>A0ACC0ACI5_CATRO</name>
<protein>
    <submittedName>
        <fullName evidence="1">Uncharacterized protein</fullName>
    </submittedName>
</protein>
<keyword evidence="2" id="KW-1185">Reference proteome</keyword>
<accession>A0ACC0ACI5</accession>
<organism evidence="1 2">
    <name type="scientific">Catharanthus roseus</name>
    <name type="common">Madagascar periwinkle</name>
    <name type="synonym">Vinca rosea</name>
    <dbReference type="NCBI Taxonomy" id="4058"/>
    <lineage>
        <taxon>Eukaryota</taxon>
        <taxon>Viridiplantae</taxon>
        <taxon>Streptophyta</taxon>
        <taxon>Embryophyta</taxon>
        <taxon>Tracheophyta</taxon>
        <taxon>Spermatophyta</taxon>
        <taxon>Magnoliopsida</taxon>
        <taxon>eudicotyledons</taxon>
        <taxon>Gunneridae</taxon>
        <taxon>Pentapetalae</taxon>
        <taxon>asterids</taxon>
        <taxon>lamiids</taxon>
        <taxon>Gentianales</taxon>
        <taxon>Apocynaceae</taxon>
        <taxon>Rauvolfioideae</taxon>
        <taxon>Vinceae</taxon>
        <taxon>Catharanthinae</taxon>
        <taxon>Catharanthus</taxon>
    </lineage>
</organism>